<dbReference type="Pfam" id="PF12861">
    <property type="entry name" value="zf-ANAPC11"/>
    <property type="match status" value="1"/>
</dbReference>
<dbReference type="InterPro" id="IPR013083">
    <property type="entry name" value="Znf_RING/FYVE/PHD"/>
</dbReference>
<evidence type="ECO:0000256" key="2">
    <source>
        <dbReference type="ARBA" id="ARBA00004906"/>
    </source>
</evidence>
<evidence type="ECO:0000256" key="8">
    <source>
        <dbReference type="ARBA" id="ARBA00022776"/>
    </source>
</evidence>
<evidence type="ECO:0000256" key="4">
    <source>
        <dbReference type="ARBA" id="ARBA00013928"/>
    </source>
</evidence>
<dbReference type="PROSITE" id="PS50089">
    <property type="entry name" value="ZF_RING_2"/>
    <property type="match status" value="1"/>
</dbReference>
<comment type="caution">
    <text evidence="15">The sequence shown here is derived from an EMBL/GenBank/DDBJ whole genome shotgun (WGS) entry which is preliminary data.</text>
</comment>
<name>D3B9P1_HETP5</name>
<dbReference type="SUPFAM" id="SSF57850">
    <property type="entry name" value="RING/U-box"/>
    <property type="match status" value="1"/>
</dbReference>
<dbReference type="GO" id="GO:0005680">
    <property type="term" value="C:anaphase-promoting complex"/>
    <property type="evidence" value="ECO:0007669"/>
    <property type="project" value="InterPro"/>
</dbReference>
<accession>D3B9P1</accession>
<keyword evidence="5" id="KW-0132">Cell division</keyword>
<organism evidence="15 16">
    <name type="scientific">Heterostelium pallidum (strain ATCC 26659 / Pp 5 / PN500)</name>
    <name type="common">Cellular slime mold</name>
    <name type="synonym">Polysphondylium pallidum</name>
    <dbReference type="NCBI Taxonomy" id="670386"/>
    <lineage>
        <taxon>Eukaryota</taxon>
        <taxon>Amoebozoa</taxon>
        <taxon>Evosea</taxon>
        <taxon>Eumycetozoa</taxon>
        <taxon>Dictyostelia</taxon>
        <taxon>Acytosteliales</taxon>
        <taxon>Acytosteliaceae</taxon>
        <taxon>Heterostelium</taxon>
    </lineage>
</organism>
<evidence type="ECO:0000256" key="9">
    <source>
        <dbReference type="ARBA" id="ARBA00022786"/>
    </source>
</evidence>
<protein>
    <recommendedName>
        <fullName evidence="4">Anaphase-promoting complex subunit 11</fullName>
    </recommendedName>
</protein>
<dbReference type="InParanoid" id="D3B9P1"/>
<dbReference type="EMBL" id="ADBJ01000022">
    <property type="protein sequence ID" value="EFA81953.1"/>
    <property type="molecule type" value="Genomic_DNA"/>
</dbReference>
<evidence type="ECO:0000256" key="11">
    <source>
        <dbReference type="ARBA" id="ARBA00023242"/>
    </source>
</evidence>
<evidence type="ECO:0000256" key="13">
    <source>
        <dbReference type="PROSITE-ProRule" id="PRU00175"/>
    </source>
</evidence>
<reference evidence="15 16" key="1">
    <citation type="journal article" date="2011" name="Genome Res.">
        <title>Phylogeny-wide analysis of social amoeba genomes highlights ancient origins for complex intercellular communication.</title>
        <authorList>
            <person name="Heidel A.J."/>
            <person name="Lawal H.M."/>
            <person name="Felder M."/>
            <person name="Schilde C."/>
            <person name="Helps N.R."/>
            <person name="Tunggal B."/>
            <person name="Rivero F."/>
            <person name="John U."/>
            <person name="Schleicher M."/>
            <person name="Eichinger L."/>
            <person name="Platzer M."/>
            <person name="Noegel A.A."/>
            <person name="Schaap P."/>
            <person name="Gloeckner G."/>
        </authorList>
    </citation>
    <scope>NUCLEOTIDE SEQUENCE [LARGE SCALE GENOMIC DNA]</scope>
    <source>
        <strain evidence="16">ATCC 26659 / Pp 5 / PN500</strain>
    </source>
</reference>
<evidence type="ECO:0000256" key="12">
    <source>
        <dbReference type="ARBA" id="ARBA00023306"/>
    </source>
</evidence>
<dbReference type="GO" id="GO:0097602">
    <property type="term" value="F:cullin family protein binding"/>
    <property type="evidence" value="ECO:0007669"/>
    <property type="project" value="InterPro"/>
</dbReference>
<dbReference type="FunCoup" id="D3B9P1">
    <property type="interactions" value="301"/>
</dbReference>
<keyword evidence="8" id="KW-0498">Mitosis</keyword>
<keyword evidence="16" id="KW-1185">Reference proteome</keyword>
<dbReference type="FunFam" id="3.30.40.10:FF:000111">
    <property type="entry name" value="Anaphase-promoting complex subunit 11"/>
    <property type="match status" value="1"/>
</dbReference>
<dbReference type="CDD" id="cd16456">
    <property type="entry name" value="RING-H2_APC11"/>
    <property type="match status" value="1"/>
</dbReference>
<dbReference type="RefSeq" id="XP_020434070.1">
    <property type="nucleotide sequence ID" value="XM_020576081.1"/>
</dbReference>
<dbReference type="GO" id="GO:0061630">
    <property type="term" value="F:ubiquitin protein ligase activity"/>
    <property type="evidence" value="ECO:0007669"/>
    <property type="project" value="InterPro"/>
</dbReference>
<dbReference type="GO" id="GO:0051301">
    <property type="term" value="P:cell division"/>
    <property type="evidence" value="ECO:0007669"/>
    <property type="project" value="UniProtKB-KW"/>
</dbReference>
<comment type="similarity">
    <text evidence="3">Belongs to the RING-box family.</text>
</comment>
<keyword evidence="9" id="KW-0833">Ubl conjugation pathway</keyword>
<evidence type="ECO:0000256" key="7">
    <source>
        <dbReference type="ARBA" id="ARBA00022771"/>
    </source>
</evidence>
<dbReference type="GO" id="GO:0031145">
    <property type="term" value="P:anaphase-promoting complex-dependent catabolic process"/>
    <property type="evidence" value="ECO:0007669"/>
    <property type="project" value="InterPro"/>
</dbReference>
<dbReference type="Gene3D" id="3.30.40.10">
    <property type="entry name" value="Zinc/RING finger domain, C3HC4 (zinc finger)"/>
    <property type="match status" value="1"/>
</dbReference>
<dbReference type="GO" id="GO:0008270">
    <property type="term" value="F:zinc ion binding"/>
    <property type="evidence" value="ECO:0007669"/>
    <property type="project" value="UniProtKB-KW"/>
</dbReference>
<feature type="domain" description="RING-type" evidence="14">
    <location>
        <begin position="84"/>
        <end position="126"/>
    </location>
</feature>
<dbReference type="AlphaFoldDB" id="D3B9P1"/>
<evidence type="ECO:0000256" key="6">
    <source>
        <dbReference type="ARBA" id="ARBA00022723"/>
    </source>
</evidence>
<dbReference type="Proteomes" id="UP000001396">
    <property type="component" value="Unassembled WGS sequence"/>
</dbReference>
<dbReference type="InterPro" id="IPR051031">
    <property type="entry name" value="RING-box_E3_Ubiquitin_Ligase"/>
</dbReference>
<comment type="pathway">
    <text evidence="2">Protein modification; protein ubiquitination.</text>
</comment>
<sequence length="135" mass="15587">MTEVVTNYKLVTLDNEYESINENEYFELLAKPEAEEPVLLGSLLTTCKTTMKVTIKRWHTVSSWHWDVNEESCGICRMAFDGCCVDCKFPGDNCPPVWGVCNHAFHMHCILKWLNSNSQQQCPMCRAEWHAKVKI</sequence>
<evidence type="ECO:0000259" key="14">
    <source>
        <dbReference type="PROSITE" id="PS50089"/>
    </source>
</evidence>
<dbReference type="InterPro" id="IPR024991">
    <property type="entry name" value="RING-H2_APC11"/>
</dbReference>
<dbReference type="GeneID" id="31360673"/>
<comment type="subcellular location">
    <subcellularLocation>
        <location evidence="1">Nucleus</location>
    </subcellularLocation>
</comment>
<proteinExistence type="inferred from homology"/>
<evidence type="ECO:0000256" key="3">
    <source>
        <dbReference type="ARBA" id="ARBA00009273"/>
    </source>
</evidence>
<dbReference type="PANTHER" id="PTHR11210">
    <property type="entry name" value="RING BOX"/>
    <property type="match status" value="1"/>
</dbReference>
<keyword evidence="7 13" id="KW-0863">Zinc-finger</keyword>
<keyword evidence="10" id="KW-0862">Zinc</keyword>
<keyword evidence="6" id="KW-0479">Metal-binding</keyword>
<keyword evidence="12" id="KW-0131">Cell cycle</keyword>
<evidence type="ECO:0000256" key="5">
    <source>
        <dbReference type="ARBA" id="ARBA00022618"/>
    </source>
</evidence>
<dbReference type="InterPro" id="IPR001841">
    <property type="entry name" value="Znf_RING"/>
</dbReference>
<evidence type="ECO:0000313" key="16">
    <source>
        <dbReference type="Proteomes" id="UP000001396"/>
    </source>
</evidence>
<evidence type="ECO:0000313" key="15">
    <source>
        <dbReference type="EMBL" id="EFA81953.1"/>
    </source>
</evidence>
<evidence type="ECO:0000256" key="10">
    <source>
        <dbReference type="ARBA" id="ARBA00022833"/>
    </source>
</evidence>
<dbReference type="STRING" id="670386.D3B9P1"/>
<keyword evidence="11" id="KW-0539">Nucleus</keyword>
<gene>
    <name evidence="15" type="primary">anapc11</name>
    <name evidence="15" type="ORF">PPL_05187</name>
</gene>
<evidence type="ECO:0000256" key="1">
    <source>
        <dbReference type="ARBA" id="ARBA00004123"/>
    </source>
</evidence>